<feature type="compositionally biased region" description="Low complexity" evidence="1">
    <location>
        <begin position="67"/>
        <end position="76"/>
    </location>
</feature>
<feature type="region of interest" description="Disordered" evidence="1">
    <location>
        <begin position="67"/>
        <end position="109"/>
    </location>
</feature>
<name>K9ECY9_9ACTO</name>
<dbReference type="STRING" id="202789.GCA_001457435_01231"/>
<dbReference type="HOGENOM" id="CLU_656621_0_0_11"/>
<comment type="caution">
    <text evidence="2">The sequence shown here is derived from an EMBL/GenBank/DDBJ whole genome shotgun (WGS) entry which is preliminary data.</text>
</comment>
<evidence type="ECO:0000256" key="1">
    <source>
        <dbReference type="SAM" id="MobiDB-lite"/>
    </source>
</evidence>
<dbReference type="AlphaFoldDB" id="K9ECY9"/>
<evidence type="ECO:0000313" key="3">
    <source>
        <dbReference type="Proteomes" id="UP000009888"/>
    </source>
</evidence>
<feature type="region of interest" description="Disordered" evidence="1">
    <location>
        <begin position="354"/>
        <end position="374"/>
    </location>
</feature>
<evidence type="ECO:0000313" key="2">
    <source>
        <dbReference type="EMBL" id="EKU95129.1"/>
    </source>
</evidence>
<dbReference type="Proteomes" id="UP000009888">
    <property type="component" value="Unassembled WGS sequence"/>
</dbReference>
<accession>K9ECY9</accession>
<keyword evidence="3" id="KW-1185">Reference proteome</keyword>
<dbReference type="PATRIC" id="fig|883066.3.peg.929"/>
<feature type="compositionally biased region" description="Polar residues" evidence="1">
    <location>
        <begin position="357"/>
        <end position="370"/>
    </location>
</feature>
<gene>
    <name evidence="2" type="ORF">HMPREF9233_00890</name>
</gene>
<reference evidence="2 3" key="1">
    <citation type="submission" date="2012-09" db="EMBL/GenBank/DDBJ databases">
        <title>The Genome Sequence of Actinobaculum massiliae ACS-171-V-COL2.</title>
        <authorList>
            <consortium name="The Broad Institute Genome Sequencing Platform"/>
            <person name="Earl A."/>
            <person name="Ward D."/>
            <person name="Feldgarden M."/>
            <person name="Gevers D."/>
            <person name="Saerens B."/>
            <person name="Vaneechoutte M."/>
            <person name="Walker B."/>
            <person name="Young S.K."/>
            <person name="Zeng Q."/>
            <person name="Gargeya S."/>
            <person name="Fitzgerald M."/>
            <person name="Haas B."/>
            <person name="Abouelleil A."/>
            <person name="Alvarado L."/>
            <person name="Arachchi H.M."/>
            <person name="Berlin A."/>
            <person name="Chapman S.B."/>
            <person name="Goldberg J."/>
            <person name="Griggs A."/>
            <person name="Gujja S."/>
            <person name="Hansen M."/>
            <person name="Howarth C."/>
            <person name="Imamovic A."/>
            <person name="Larimer J."/>
            <person name="McCowen C."/>
            <person name="Montmayeur A."/>
            <person name="Murphy C."/>
            <person name="Neiman D."/>
            <person name="Pearson M."/>
            <person name="Priest M."/>
            <person name="Roberts A."/>
            <person name="Saif S."/>
            <person name="Shea T."/>
            <person name="Sisk P."/>
            <person name="Sykes S."/>
            <person name="Wortman J."/>
            <person name="Nusbaum C."/>
            <person name="Birren B."/>
        </authorList>
    </citation>
    <scope>NUCLEOTIDE SEQUENCE [LARGE SCALE GENOMIC DNA]</scope>
    <source>
        <strain evidence="3">ACS-171-V-Col2</strain>
    </source>
</reference>
<dbReference type="EMBL" id="AGWL01000005">
    <property type="protein sequence ID" value="EKU95129.1"/>
    <property type="molecule type" value="Genomic_DNA"/>
</dbReference>
<proteinExistence type="predicted"/>
<protein>
    <submittedName>
        <fullName evidence="2">Uncharacterized protein</fullName>
    </submittedName>
</protein>
<dbReference type="eggNOG" id="COG0354">
    <property type="taxonomic scope" value="Bacteria"/>
</dbReference>
<sequence length="418" mass="43838">MRRARNPLLALNGAVEATDDGTPDGRGLGVAAHYGNPLAEQRELACGRAVVDLSHARVECLGSGAGLANSSGTAGSPGFADGTGAARNPSPVSSSGIAAEQNARRWKDTRRGRGVRRWKDVLEIDSTGRIRYGWVRAEAPGCAFKVSFANFVGEEVPSSDQNYFLVGASAALAKKLETIAARGPGGEPLVWIDSWPATSYQERTGESWQAAYALVTDREALAHCPRAEQPKSAEPESAVVGLAALASVGSEYGEPELAASKPAGAERAGLKLAGLSAWRAQMIAACRPDPCLAAAVGAYPDELGFPILDPEYRGGAEIRTTTERQKRSLWLLYLEGPDLADLPAPNCPIFVEAPGATQPSTTQPGATQPSPAAGQIVASARDWQDGPLSVALLNSGVVRPESALRVGDFRAFAQPIEF</sequence>
<organism evidence="2 3">
    <name type="scientific">Actinobaculum massiliense ACS-171-V-Col2</name>
    <dbReference type="NCBI Taxonomy" id="883066"/>
    <lineage>
        <taxon>Bacteria</taxon>
        <taxon>Bacillati</taxon>
        <taxon>Actinomycetota</taxon>
        <taxon>Actinomycetes</taxon>
        <taxon>Actinomycetales</taxon>
        <taxon>Actinomycetaceae</taxon>
        <taxon>Actinobaculum</taxon>
    </lineage>
</organism>